<dbReference type="PANTHER" id="PTHR46268">
    <property type="entry name" value="STRESS RESPONSE PROTEIN NHAX"/>
    <property type="match status" value="1"/>
</dbReference>
<dbReference type="RefSeq" id="WP_086595799.1">
    <property type="nucleotide sequence ID" value="NZ_MTSE01000012.1"/>
</dbReference>
<evidence type="ECO:0000259" key="2">
    <source>
        <dbReference type="Pfam" id="PF00582"/>
    </source>
</evidence>
<organism evidence="3 4">
    <name type="scientific">Hymenobacter crusticola</name>
    <dbReference type="NCBI Taxonomy" id="1770526"/>
    <lineage>
        <taxon>Bacteria</taxon>
        <taxon>Pseudomonadati</taxon>
        <taxon>Bacteroidota</taxon>
        <taxon>Cytophagia</taxon>
        <taxon>Cytophagales</taxon>
        <taxon>Hymenobacteraceae</taxon>
        <taxon>Hymenobacter</taxon>
    </lineage>
</organism>
<keyword evidence="4" id="KW-1185">Reference proteome</keyword>
<reference evidence="3 4" key="1">
    <citation type="submission" date="2017-01" db="EMBL/GenBank/DDBJ databases">
        <title>A new Hymenobacter.</title>
        <authorList>
            <person name="Liang Y."/>
            <person name="Feng F."/>
        </authorList>
    </citation>
    <scope>NUCLEOTIDE SEQUENCE [LARGE SCALE GENOMIC DNA]</scope>
    <source>
        <strain evidence="3">MIMBbqt21</strain>
    </source>
</reference>
<evidence type="ECO:0000256" key="1">
    <source>
        <dbReference type="ARBA" id="ARBA00008791"/>
    </source>
</evidence>
<dbReference type="OrthoDB" id="871451at2"/>
<dbReference type="PANTHER" id="PTHR46268:SF6">
    <property type="entry name" value="UNIVERSAL STRESS PROTEIN UP12"/>
    <property type="match status" value="1"/>
</dbReference>
<comment type="caution">
    <text evidence="3">The sequence shown here is derived from an EMBL/GenBank/DDBJ whole genome shotgun (WGS) entry which is preliminary data.</text>
</comment>
<feature type="domain" description="UspA" evidence="2">
    <location>
        <begin position="6"/>
        <end position="138"/>
    </location>
</feature>
<name>A0A243W9Z2_9BACT</name>
<protein>
    <recommendedName>
        <fullName evidence="2">UspA domain-containing protein</fullName>
    </recommendedName>
</protein>
<evidence type="ECO:0000313" key="3">
    <source>
        <dbReference type="EMBL" id="OUJ72185.1"/>
    </source>
</evidence>
<evidence type="ECO:0000313" key="4">
    <source>
        <dbReference type="Proteomes" id="UP000194873"/>
    </source>
</evidence>
<accession>A0A243W9Z2</accession>
<sequence>MKTVFVVLIDVVADAPRIAAFAAQLAKPAGAELVLLHVHAIPLLEPTYGMLMSPAEYLSQVPDLTETLTQLAQQLPVPTTVESYQGALAEALHQIRGRYQPRLFVVGVQEEHAWLDRLMQNQTLPVLRATRLPLLLVPATATPLPAMPLKVLLAADTEPIHLTEAAKALRPVLTSWKATFTVAHVSEPEAGIDCDMSQALKVVRTSGLVPLEADHGYHVQDPSCAAGILRAAAAAQADVLLLIARPRSFLSALFHHSVTAEVTRHSTIPVLLLPVEEEPATLPGTSLHLENEAG</sequence>
<feature type="domain" description="UspA" evidence="2">
    <location>
        <begin position="219"/>
        <end position="273"/>
    </location>
</feature>
<dbReference type="Proteomes" id="UP000194873">
    <property type="component" value="Unassembled WGS sequence"/>
</dbReference>
<dbReference type="SUPFAM" id="SSF52402">
    <property type="entry name" value="Adenine nucleotide alpha hydrolases-like"/>
    <property type="match status" value="2"/>
</dbReference>
<comment type="similarity">
    <text evidence="1">Belongs to the universal stress protein A family.</text>
</comment>
<gene>
    <name evidence="3" type="ORF">BXP70_19570</name>
</gene>
<dbReference type="AlphaFoldDB" id="A0A243W9Z2"/>
<dbReference type="Gene3D" id="3.40.50.12370">
    <property type="match status" value="1"/>
</dbReference>
<dbReference type="InterPro" id="IPR006016">
    <property type="entry name" value="UspA"/>
</dbReference>
<proteinExistence type="inferred from homology"/>
<dbReference type="EMBL" id="MTSE01000012">
    <property type="protein sequence ID" value="OUJ72185.1"/>
    <property type="molecule type" value="Genomic_DNA"/>
</dbReference>
<dbReference type="Pfam" id="PF00582">
    <property type="entry name" value="Usp"/>
    <property type="match status" value="2"/>
</dbReference>